<evidence type="ECO:0000256" key="1">
    <source>
        <dbReference type="ARBA" id="ARBA00011073"/>
    </source>
</evidence>
<proteinExistence type="inferred from homology"/>
<dbReference type="InterPro" id="IPR036852">
    <property type="entry name" value="Peptidase_S8/S53_dom_sf"/>
</dbReference>
<accession>A0A858RDZ7</accession>
<sequence length="455" mass="47587">MSAQTSFDRSAPFLTPSRATIEDRFSQWRPAVASASITLEPNGEIADAGWALARLNDGSSSSEIQSFAYPETSTRVRLYLIDTAVKYTSGWFEKNPKLAFKGTTRTYSKPTASKSFIHGTRMLGVIAGPETGAAQGTPIDVVNYDVYPGVEPTNTTAGQICSAISKAYIHYLTTTPRLPSVICIAAGSTTPETDYIMEDYINTVVQEGITVVVSAGNQSADASAYIPASYGKQAGVICVGATGKNNQRLPMSNYGSAVDLYAPGEDVRTLRYSSPKSGFYDLMDGTSPAAALTTAAALIKLSQNPALTPVQLEQALVADAYTSVAPAALVQVAPPVPELDTDGDGAADVLENFFGSNSSDATSKPAAPTISLANGQASLSFKVAATSFKSESPYSVAGGGTWKVQVSNDLIAWQDVSAPLIQGATADGKTTLSVSVPVGPEANFLRVEVKGPEAE</sequence>
<reference evidence="7 8" key="1">
    <citation type="submission" date="2020-04" db="EMBL/GenBank/DDBJ databases">
        <title>Luteolibacter sp. G-1-1-1 isolated from soil.</title>
        <authorList>
            <person name="Dahal R.H."/>
        </authorList>
    </citation>
    <scope>NUCLEOTIDE SEQUENCE [LARGE SCALE GENOMIC DNA]</scope>
    <source>
        <strain evidence="7 8">G-1-1-1</strain>
    </source>
</reference>
<evidence type="ECO:0000256" key="5">
    <source>
        <dbReference type="PROSITE-ProRule" id="PRU01240"/>
    </source>
</evidence>
<dbReference type="Gene3D" id="3.40.50.200">
    <property type="entry name" value="Peptidase S8/S53 domain"/>
    <property type="match status" value="1"/>
</dbReference>
<keyword evidence="2 5" id="KW-0645">Protease</keyword>
<dbReference type="PANTHER" id="PTHR43806:SF11">
    <property type="entry name" value="CEREVISIN-RELATED"/>
    <property type="match status" value="1"/>
</dbReference>
<dbReference type="PANTHER" id="PTHR43806">
    <property type="entry name" value="PEPTIDASE S8"/>
    <property type="match status" value="1"/>
</dbReference>
<dbReference type="SUPFAM" id="SSF52743">
    <property type="entry name" value="Subtilisin-like"/>
    <property type="match status" value="1"/>
</dbReference>
<dbReference type="KEGG" id="luo:HHL09_03030"/>
<feature type="domain" description="Peptidase S8/S53" evidence="6">
    <location>
        <begin position="81"/>
        <end position="326"/>
    </location>
</feature>
<dbReference type="Pfam" id="PF00082">
    <property type="entry name" value="Peptidase_S8"/>
    <property type="match status" value="1"/>
</dbReference>
<evidence type="ECO:0000259" key="6">
    <source>
        <dbReference type="Pfam" id="PF00082"/>
    </source>
</evidence>
<dbReference type="GO" id="GO:0006508">
    <property type="term" value="P:proteolysis"/>
    <property type="evidence" value="ECO:0007669"/>
    <property type="project" value="UniProtKB-KW"/>
</dbReference>
<keyword evidence="3 5" id="KW-0378">Hydrolase</keyword>
<dbReference type="AlphaFoldDB" id="A0A858RDZ7"/>
<dbReference type="EMBL" id="CP051774">
    <property type="protein sequence ID" value="QJE94794.1"/>
    <property type="molecule type" value="Genomic_DNA"/>
</dbReference>
<feature type="active site" description="Charge relay system" evidence="5">
    <location>
        <position position="118"/>
    </location>
</feature>
<keyword evidence="8" id="KW-1185">Reference proteome</keyword>
<feature type="active site" description="Charge relay system" evidence="5">
    <location>
        <position position="82"/>
    </location>
</feature>
<dbReference type="InterPro" id="IPR050131">
    <property type="entry name" value="Peptidase_S8_subtilisin-like"/>
</dbReference>
<comment type="similarity">
    <text evidence="1 5">Belongs to the peptidase S8 family.</text>
</comment>
<dbReference type="InterPro" id="IPR000209">
    <property type="entry name" value="Peptidase_S8/S53_dom"/>
</dbReference>
<dbReference type="GO" id="GO:0005615">
    <property type="term" value="C:extracellular space"/>
    <property type="evidence" value="ECO:0007669"/>
    <property type="project" value="TreeGrafter"/>
</dbReference>
<feature type="active site" description="Charge relay system" evidence="5">
    <location>
        <position position="287"/>
    </location>
</feature>
<dbReference type="Proteomes" id="UP000501812">
    <property type="component" value="Chromosome"/>
</dbReference>
<protein>
    <submittedName>
        <fullName evidence="7">S8 family serine peptidase</fullName>
    </submittedName>
</protein>
<dbReference type="GO" id="GO:0004252">
    <property type="term" value="F:serine-type endopeptidase activity"/>
    <property type="evidence" value="ECO:0007669"/>
    <property type="project" value="UniProtKB-UniRule"/>
</dbReference>
<organism evidence="7 8">
    <name type="scientific">Luteolibacter luteus</name>
    <dbReference type="NCBI Taxonomy" id="2728835"/>
    <lineage>
        <taxon>Bacteria</taxon>
        <taxon>Pseudomonadati</taxon>
        <taxon>Verrucomicrobiota</taxon>
        <taxon>Verrucomicrobiia</taxon>
        <taxon>Verrucomicrobiales</taxon>
        <taxon>Verrucomicrobiaceae</taxon>
        <taxon>Luteolibacter</taxon>
    </lineage>
</organism>
<evidence type="ECO:0000313" key="8">
    <source>
        <dbReference type="Proteomes" id="UP000501812"/>
    </source>
</evidence>
<evidence type="ECO:0000256" key="3">
    <source>
        <dbReference type="ARBA" id="ARBA00022801"/>
    </source>
</evidence>
<evidence type="ECO:0000256" key="2">
    <source>
        <dbReference type="ARBA" id="ARBA00022670"/>
    </source>
</evidence>
<name>A0A858RDZ7_9BACT</name>
<keyword evidence="4 5" id="KW-0720">Serine protease</keyword>
<dbReference type="RefSeq" id="WP_169453015.1">
    <property type="nucleotide sequence ID" value="NZ_CP051774.1"/>
</dbReference>
<dbReference type="PROSITE" id="PS51892">
    <property type="entry name" value="SUBTILASE"/>
    <property type="match status" value="1"/>
</dbReference>
<evidence type="ECO:0000256" key="4">
    <source>
        <dbReference type="ARBA" id="ARBA00022825"/>
    </source>
</evidence>
<evidence type="ECO:0000313" key="7">
    <source>
        <dbReference type="EMBL" id="QJE94794.1"/>
    </source>
</evidence>
<gene>
    <name evidence="7" type="ORF">HHL09_03030</name>
</gene>